<dbReference type="OMA" id="PREMSAR"/>
<dbReference type="EMBL" id="MNAD01001463">
    <property type="protein sequence ID" value="OJT05356.1"/>
    <property type="molecule type" value="Genomic_DNA"/>
</dbReference>
<reference evidence="2 3" key="1">
    <citation type="submission" date="2016-10" db="EMBL/GenBank/DDBJ databases">
        <title>Genome sequence of the basidiomycete white-rot fungus Trametes pubescens.</title>
        <authorList>
            <person name="Makela M.R."/>
            <person name="Granchi Z."/>
            <person name="Peng M."/>
            <person name="De Vries R.P."/>
            <person name="Grigoriev I."/>
            <person name="Riley R."/>
            <person name="Hilden K."/>
        </authorList>
    </citation>
    <scope>NUCLEOTIDE SEQUENCE [LARGE SCALE GENOMIC DNA]</scope>
    <source>
        <strain evidence="2 3">FBCC735</strain>
    </source>
</reference>
<feature type="region of interest" description="Disordered" evidence="1">
    <location>
        <begin position="81"/>
        <end position="217"/>
    </location>
</feature>
<dbReference type="AlphaFoldDB" id="A0A1M2VCV0"/>
<evidence type="ECO:0000256" key="1">
    <source>
        <dbReference type="SAM" id="MobiDB-lite"/>
    </source>
</evidence>
<feature type="region of interest" description="Disordered" evidence="1">
    <location>
        <begin position="256"/>
        <end position="339"/>
    </location>
</feature>
<evidence type="ECO:0000313" key="3">
    <source>
        <dbReference type="Proteomes" id="UP000184267"/>
    </source>
</evidence>
<feature type="compositionally biased region" description="Polar residues" evidence="1">
    <location>
        <begin position="305"/>
        <end position="317"/>
    </location>
</feature>
<proteinExistence type="predicted"/>
<feature type="compositionally biased region" description="Polar residues" evidence="1">
    <location>
        <begin position="324"/>
        <end position="339"/>
    </location>
</feature>
<dbReference type="Proteomes" id="UP000184267">
    <property type="component" value="Unassembled WGS sequence"/>
</dbReference>
<gene>
    <name evidence="2" type="ORF">TRAPUB_3797</name>
</gene>
<protein>
    <submittedName>
        <fullName evidence="2">Uncharacterized protein</fullName>
    </submittedName>
</protein>
<comment type="caution">
    <text evidence="2">The sequence shown here is derived from an EMBL/GenBank/DDBJ whole genome shotgun (WGS) entry which is preliminary data.</text>
</comment>
<keyword evidence="3" id="KW-1185">Reference proteome</keyword>
<sequence>MCANPRRRPASITLIEFGRTTGTRRLAAWNRLRGGCESASADKWAGDVIGPNRKPATTWFRQSGATCHLAISMDLRSIVNPGDTGGIRTATSGTSSVTVMDASPGSQIRRSKQRSEKPSVSRRHPERTSPAKCKRAPDEQRMRGGAKPSMLQPPTPPARKGATSSRHWRHRQPPAPDRRLNTRTPPRQAKAPAMPTPSPAQDLLQRAQRSAATETDAAGRRPFVMDVILGGRPAVLQYSEDVILEAIELSRDALRPAAGPLDPEDEDDCSSATPRGDGRSANAGTAGMHDKTPRRVARPAFQVSAERSTAVWIQSDTSPREMSARSQLSSLSVGTPQHT</sequence>
<organism evidence="2 3">
    <name type="scientific">Trametes pubescens</name>
    <name type="common">White-rot fungus</name>
    <dbReference type="NCBI Taxonomy" id="154538"/>
    <lineage>
        <taxon>Eukaryota</taxon>
        <taxon>Fungi</taxon>
        <taxon>Dikarya</taxon>
        <taxon>Basidiomycota</taxon>
        <taxon>Agaricomycotina</taxon>
        <taxon>Agaricomycetes</taxon>
        <taxon>Polyporales</taxon>
        <taxon>Polyporaceae</taxon>
        <taxon>Trametes</taxon>
    </lineage>
</organism>
<dbReference type="OrthoDB" id="2989199at2759"/>
<name>A0A1M2VCV0_TRAPU</name>
<accession>A0A1M2VCV0</accession>
<feature type="compositionally biased region" description="Polar residues" evidence="1">
    <location>
        <begin position="89"/>
        <end position="108"/>
    </location>
</feature>
<evidence type="ECO:0000313" key="2">
    <source>
        <dbReference type="EMBL" id="OJT05356.1"/>
    </source>
</evidence>